<proteinExistence type="predicted"/>
<dbReference type="EMBL" id="BAAAQF010000002">
    <property type="protein sequence ID" value="GAA1660221.1"/>
    <property type="molecule type" value="Genomic_DNA"/>
</dbReference>
<comment type="caution">
    <text evidence="2">The sequence shown here is derived from an EMBL/GenBank/DDBJ whole genome shotgun (WGS) entry which is preliminary data.</text>
</comment>
<sequence>MPPGVGEFAEGVRLAVPHQVQVPGRHVPRSPRPEWPLNSDDLNILNRGRGPRARRPSPPLVSACGRDDPAATGAPVGVPQAGVLRRRITAKPLHMGVERADRG</sequence>
<evidence type="ECO:0000256" key="1">
    <source>
        <dbReference type="SAM" id="MobiDB-lite"/>
    </source>
</evidence>
<name>A0ABN2FV18_9ACTN</name>
<dbReference type="Proteomes" id="UP001499851">
    <property type="component" value="Unassembled WGS sequence"/>
</dbReference>
<evidence type="ECO:0000313" key="2">
    <source>
        <dbReference type="EMBL" id="GAA1660221.1"/>
    </source>
</evidence>
<keyword evidence="3" id="KW-1185">Reference proteome</keyword>
<protein>
    <submittedName>
        <fullName evidence="2">Uncharacterized protein</fullName>
    </submittedName>
</protein>
<organism evidence="2 3">
    <name type="scientific">Glycomyces endophyticus</name>
    <dbReference type="NCBI Taxonomy" id="480996"/>
    <lineage>
        <taxon>Bacteria</taxon>
        <taxon>Bacillati</taxon>
        <taxon>Actinomycetota</taxon>
        <taxon>Actinomycetes</taxon>
        <taxon>Glycomycetales</taxon>
        <taxon>Glycomycetaceae</taxon>
        <taxon>Glycomyces</taxon>
    </lineage>
</organism>
<gene>
    <name evidence="2" type="ORF">GCM10009830_01580</name>
</gene>
<feature type="region of interest" description="Disordered" evidence="1">
    <location>
        <begin position="23"/>
        <end position="77"/>
    </location>
</feature>
<reference evidence="2 3" key="1">
    <citation type="journal article" date="2019" name="Int. J. Syst. Evol. Microbiol.">
        <title>The Global Catalogue of Microorganisms (GCM) 10K type strain sequencing project: providing services to taxonomists for standard genome sequencing and annotation.</title>
        <authorList>
            <consortium name="The Broad Institute Genomics Platform"/>
            <consortium name="The Broad Institute Genome Sequencing Center for Infectious Disease"/>
            <person name="Wu L."/>
            <person name="Ma J."/>
        </authorList>
    </citation>
    <scope>NUCLEOTIDE SEQUENCE [LARGE SCALE GENOMIC DNA]</scope>
    <source>
        <strain evidence="2 3">JCM 16001</strain>
    </source>
</reference>
<accession>A0ABN2FV18</accession>
<evidence type="ECO:0000313" key="3">
    <source>
        <dbReference type="Proteomes" id="UP001499851"/>
    </source>
</evidence>